<dbReference type="Gene3D" id="3.40.50.620">
    <property type="entry name" value="HUPs"/>
    <property type="match status" value="1"/>
</dbReference>
<comment type="caution">
    <text evidence="3">The sequence shown here is derived from an EMBL/GenBank/DDBJ whole genome shotgun (WGS) entry which is preliminary data.</text>
</comment>
<sequence>MYKKIMLAMDGSEHSLRAANEAIKMAALDSESKLEMVYVADFAKAKSEVLHAQGREDLEHARRSRLQPVEDLMKANKLIYDVKILHGEPGPALVEYANKEKFDLVVIGSRGLNALQEMVLGSVSHKVVKRTNCPVLVVK</sequence>
<dbReference type="Proteomes" id="UP000271374">
    <property type="component" value="Unassembled WGS sequence"/>
</dbReference>
<dbReference type="EMBL" id="RXNT01000001">
    <property type="protein sequence ID" value="RTR36214.1"/>
    <property type="molecule type" value="Genomic_DNA"/>
</dbReference>
<name>A0A3S0J1V9_9BACI</name>
<dbReference type="InterPro" id="IPR006015">
    <property type="entry name" value="Universal_stress_UspA"/>
</dbReference>
<proteinExistence type="inferred from homology"/>
<dbReference type="PANTHER" id="PTHR46268">
    <property type="entry name" value="STRESS RESPONSE PROTEIN NHAX"/>
    <property type="match status" value="1"/>
</dbReference>
<organism evidence="3 4">
    <name type="scientific">Bacillus yapensis</name>
    <dbReference type="NCBI Taxonomy" id="2492960"/>
    <lineage>
        <taxon>Bacteria</taxon>
        <taxon>Bacillati</taxon>
        <taxon>Bacillota</taxon>
        <taxon>Bacilli</taxon>
        <taxon>Bacillales</taxon>
        <taxon>Bacillaceae</taxon>
        <taxon>Bacillus</taxon>
    </lineage>
</organism>
<feature type="domain" description="UspA" evidence="2">
    <location>
        <begin position="1"/>
        <end position="139"/>
    </location>
</feature>
<dbReference type="Pfam" id="PF00582">
    <property type="entry name" value="Usp"/>
    <property type="match status" value="1"/>
</dbReference>
<comment type="similarity">
    <text evidence="1">Belongs to the universal stress protein A family.</text>
</comment>
<dbReference type="PANTHER" id="PTHR46268:SF6">
    <property type="entry name" value="UNIVERSAL STRESS PROTEIN UP12"/>
    <property type="match status" value="1"/>
</dbReference>
<evidence type="ECO:0000313" key="3">
    <source>
        <dbReference type="EMBL" id="RTR36214.1"/>
    </source>
</evidence>
<dbReference type="AlphaFoldDB" id="A0A3S0J1V9"/>
<evidence type="ECO:0000259" key="2">
    <source>
        <dbReference type="Pfam" id="PF00582"/>
    </source>
</evidence>
<evidence type="ECO:0000256" key="1">
    <source>
        <dbReference type="ARBA" id="ARBA00008791"/>
    </source>
</evidence>
<protein>
    <submittedName>
        <fullName evidence="3">Universal stress protein</fullName>
    </submittedName>
</protein>
<gene>
    <name evidence="3" type="ORF">EKG37_01250</name>
</gene>
<dbReference type="InterPro" id="IPR014729">
    <property type="entry name" value="Rossmann-like_a/b/a_fold"/>
</dbReference>
<reference evidence="3 4" key="1">
    <citation type="submission" date="2018-12" db="EMBL/GenBank/DDBJ databases">
        <title>Bacillus yapensis draft genome sequence.</title>
        <authorList>
            <person name="Yu L."/>
            <person name="Xu X."/>
            <person name="Tang X."/>
        </authorList>
    </citation>
    <scope>NUCLEOTIDE SEQUENCE [LARGE SCALE GENOMIC DNA]</scope>
    <source>
        <strain evidence="3 4">XXST-01</strain>
    </source>
</reference>
<dbReference type="CDD" id="cd00293">
    <property type="entry name" value="USP-like"/>
    <property type="match status" value="1"/>
</dbReference>
<dbReference type="InterPro" id="IPR006016">
    <property type="entry name" value="UspA"/>
</dbReference>
<evidence type="ECO:0000313" key="4">
    <source>
        <dbReference type="Proteomes" id="UP000271374"/>
    </source>
</evidence>
<dbReference type="RefSeq" id="WP_126405421.1">
    <property type="nucleotide sequence ID" value="NZ_RXNT01000001.1"/>
</dbReference>
<keyword evidence="4" id="KW-1185">Reference proteome</keyword>
<dbReference type="OrthoDB" id="9777884at2"/>
<accession>A0A3S0J1V9</accession>
<dbReference type="PRINTS" id="PR01438">
    <property type="entry name" value="UNVRSLSTRESS"/>
</dbReference>
<dbReference type="SUPFAM" id="SSF52402">
    <property type="entry name" value="Adenine nucleotide alpha hydrolases-like"/>
    <property type="match status" value="1"/>
</dbReference>